<dbReference type="AlphaFoldDB" id="A0A381FKW1"/>
<name>A0A381FKW1_9FLAO</name>
<dbReference type="InterPro" id="IPR041685">
    <property type="entry name" value="AAA_GajA/Old/RecF-like"/>
</dbReference>
<dbReference type="CDD" id="cd01026">
    <property type="entry name" value="TOPRIM_OLD"/>
    <property type="match status" value="1"/>
</dbReference>
<dbReference type="InterPro" id="IPR034139">
    <property type="entry name" value="TOPRIM_OLD"/>
</dbReference>
<evidence type="ECO:0000313" key="4">
    <source>
        <dbReference type="Proteomes" id="UP000254282"/>
    </source>
</evidence>
<accession>A0A381FKW1</accession>
<dbReference type="Proteomes" id="UP000254282">
    <property type="component" value="Unassembled WGS sequence"/>
</dbReference>
<dbReference type="InterPro" id="IPR027417">
    <property type="entry name" value="P-loop_NTPase"/>
</dbReference>
<evidence type="ECO:0000313" key="3">
    <source>
        <dbReference type="EMBL" id="SUX47179.1"/>
    </source>
</evidence>
<dbReference type="Pfam" id="PF13175">
    <property type="entry name" value="AAA_15"/>
    <property type="match status" value="1"/>
</dbReference>
<evidence type="ECO:0000259" key="1">
    <source>
        <dbReference type="Pfam" id="PF13175"/>
    </source>
</evidence>
<dbReference type="SUPFAM" id="SSF52540">
    <property type="entry name" value="P-loop containing nucleoside triphosphate hydrolases"/>
    <property type="match status" value="1"/>
</dbReference>
<dbReference type="Gene3D" id="3.40.50.300">
    <property type="entry name" value="P-loop containing nucleotide triphosphate hydrolases"/>
    <property type="match status" value="1"/>
</dbReference>
<reference evidence="3 4" key="1">
    <citation type="submission" date="2018-06" db="EMBL/GenBank/DDBJ databases">
        <authorList>
            <consortium name="Pathogen Informatics"/>
            <person name="Doyle S."/>
        </authorList>
    </citation>
    <scope>NUCLEOTIDE SEQUENCE [LARGE SCALE GENOMIC DNA]</scope>
    <source>
        <strain evidence="3 4">NCTC13532</strain>
    </source>
</reference>
<feature type="domain" description="Endonuclease GajA/Old nuclease/RecF-like AAA" evidence="1">
    <location>
        <begin position="19"/>
        <end position="350"/>
    </location>
</feature>
<gene>
    <name evidence="3" type="ORF">NCTC13532_02740</name>
</gene>
<organism evidence="3 4">
    <name type="scientific">Chryseobacterium indoltheticum</name>
    <dbReference type="NCBI Taxonomy" id="254"/>
    <lineage>
        <taxon>Bacteria</taxon>
        <taxon>Pseudomonadati</taxon>
        <taxon>Bacteroidota</taxon>
        <taxon>Flavobacteriia</taxon>
        <taxon>Flavobacteriales</taxon>
        <taxon>Weeksellaceae</taxon>
        <taxon>Chryseobacterium group</taxon>
        <taxon>Chryseobacterium</taxon>
    </lineage>
</organism>
<dbReference type="Pfam" id="PF20469">
    <property type="entry name" value="OLD-like_TOPRIM"/>
    <property type="match status" value="1"/>
</dbReference>
<feature type="domain" description="OLD protein-like TOPRIM" evidence="2">
    <location>
        <begin position="396"/>
        <end position="465"/>
    </location>
</feature>
<protein>
    <submittedName>
        <fullName evidence="3">Recombination protein F</fullName>
    </submittedName>
</protein>
<dbReference type="EMBL" id="UFVR01000004">
    <property type="protein sequence ID" value="SUX47179.1"/>
    <property type="molecule type" value="Genomic_DNA"/>
</dbReference>
<proteinExistence type="predicted"/>
<dbReference type="PANTHER" id="PTHR43581">
    <property type="entry name" value="ATP/GTP PHOSPHATASE"/>
    <property type="match status" value="1"/>
</dbReference>
<dbReference type="PANTHER" id="PTHR43581:SF4">
    <property type="entry name" value="ATP_GTP PHOSPHATASE"/>
    <property type="match status" value="1"/>
</dbReference>
<evidence type="ECO:0000259" key="2">
    <source>
        <dbReference type="Pfam" id="PF20469"/>
    </source>
</evidence>
<dbReference type="InterPro" id="IPR051396">
    <property type="entry name" value="Bact_Antivir_Def_Nuclease"/>
</dbReference>
<sequence length="618" mass="70407">MIIYILDVYKTNNNNITVYLSNIKLWNFRKFGADEEFEIAKPNLNLNLTEGVNVIIGENDSGKTSIIDAIKLVLRTHSYEYIRVDDKDFFNNTNRFRIQLKFEGLSPEEAKNFTEWLGWHKIGEKVKPFLNLVYDVKRNGKKILPVDVKAGVNDDSYLLTAEAKEYLKVTYLKPLRDAENDLIAKRNSRLSQILLGDDGFKGEESDHELLQIFSGLKSNLESYFNEVNEEGLAKVGKQIKDKIDGYVKDFYGNDYETEFEASSNNIKNILEKLTLSLKGEANPGLGTLNRLFMAAELLHLNKSNWTGLRLGLVEELEAHLHPQAQMQVIETLQKLDKIQLILTTHSPSLASKLKLENLIVCNNENAFPMGTAYTKLGEENYKFLEKFLDTTKANLFFAKGVILVEGWAEEILIPSIANAVGINLTEKGISIVNIGHVGFDHYAKIYLRQTEPNMKVPVAVITDCDVKEYEKKLRLDSNGKPIKNDKGKNEYEFVKIDVQKITQQEIIKINKKSESNVKYFPAPNWTLEYSLFKSTTFGTVFQDVVKVVHKGTDWTIDFEKSLAEKLINKGLKKTEIAYQIAHVIDEDVKAEFQKIQISDITNDTINYIINAIKYVAGN</sequence>